<feature type="compositionally biased region" description="Polar residues" evidence="1">
    <location>
        <begin position="412"/>
        <end position="423"/>
    </location>
</feature>
<dbReference type="AlphaFoldDB" id="A0A197K7M6"/>
<gene>
    <name evidence="2" type="ORF">K457DRAFT_123311</name>
</gene>
<proteinExistence type="predicted"/>
<sequence>MDGLSRLPVECLEQILLYIVRAPPSTSRPALSALCRVNRHISTVAASFLYLNPFDLLTDNAMYNDRGQRLRYLLTTLLTNIPTSQIHPALLLGLVSSIEPDTNSSTDTATLSNISVNNLRHIRFFSFPTYTFLEYGERGEEHKNYTPEELEYIFGQELLEMYLVDRKDAACRSKNPSSQIQEYYHNVLYREATWSLAEPILEQLESLSFPISDIRRYLLIVGRLVRLARVHVHLDMVFYCECCDESNIAQEPRRMRKKRAFHDLIQLVEAHVRLFPGCLKTVTTSDACFWEVGSQSCPADVEYEIYKMLPSQFQPTFISEANWWKVAAHLETIDLSRVWQIKWLPPRVVTGHESVLRRCRGLCWLTVQSLPARGCFDWAVQEKMDLERPGQDHASTTTTTVVGPGLVRRPPSRQQQDTLSKSTPPQPAHVHHGLVKLERLVLEECRMPSRDLDAAFFAFSQSLRYVRIKALRGPENVQTIYIGRDWCTLPCMTALVLQARAHRLVLDPLLFTRLPRLKNPTIKDETFEYSCENVVPCEPAHVSSLSEVCLRGWGALVFNPSALELSKNLLVLKLSMARHDGWIKGADTRTKVAQGVYERTLGVLEHIGVVPAPSTLHSSILNPENASFLKPENDAPGLLTSNLSPLAEGVFALL</sequence>
<dbReference type="Proteomes" id="UP000078512">
    <property type="component" value="Unassembled WGS sequence"/>
</dbReference>
<accession>A0A197K7M6</accession>
<dbReference type="OrthoDB" id="2418505at2759"/>
<dbReference type="EMBL" id="KV442024">
    <property type="protein sequence ID" value="OAQ32706.1"/>
    <property type="molecule type" value="Genomic_DNA"/>
</dbReference>
<reference evidence="2 3" key="1">
    <citation type="submission" date="2016-05" db="EMBL/GenBank/DDBJ databases">
        <title>Genome sequencing reveals origins of a unique bacterial endosymbiosis in the earliest lineages of terrestrial Fungi.</title>
        <authorList>
            <consortium name="DOE Joint Genome Institute"/>
            <person name="Uehling J."/>
            <person name="Gryganskyi A."/>
            <person name="Hameed K."/>
            <person name="Tschaplinski T."/>
            <person name="Misztal P."/>
            <person name="Wu S."/>
            <person name="Desiro A."/>
            <person name="Vande Pol N."/>
            <person name="Du Z.-Y."/>
            <person name="Zienkiewicz A."/>
            <person name="Zienkiewicz K."/>
            <person name="Morin E."/>
            <person name="Tisserant E."/>
            <person name="Splivallo R."/>
            <person name="Hainaut M."/>
            <person name="Henrissat B."/>
            <person name="Ohm R."/>
            <person name="Kuo A."/>
            <person name="Yan J."/>
            <person name="Lipzen A."/>
            <person name="Nolan M."/>
            <person name="Labutti K."/>
            <person name="Barry K."/>
            <person name="Goldstein A."/>
            <person name="Labbe J."/>
            <person name="Schadt C."/>
            <person name="Tuskan G."/>
            <person name="Grigoriev I."/>
            <person name="Martin F."/>
            <person name="Vilgalys R."/>
            <person name="Bonito G."/>
        </authorList>
    </citation>
    <scope>NUCLEOTIDE SEQUENCE [LARGE SCALE GENOMIC DNA]</scope>
    <source>
        <strain evidence="2 3">AG-77</strain>
    </source>
</reference>
<evidence type="ECO:0000313" key="3">
    <source>
        <dbReference type="Proteomes" id="UP000078512"/>
    </source>
</evidence>
<evidence type="ECO:0000256" key="1">
    <source>
        <dbReference type="SAM" id="MobiDB-lite"/>
    </source>
</evidence>
<feature type="region of interest" description="Disordered" evidence="1">
    <location>
        <begin position="387"/>
        <end position="430"/>
    </location>
</feature>
<protein>
    <recommendedName>
        <fullName evidence="4">F-box domain-containing protein</fullName>
    </recommendedName>
</protein>
<organism evidence="2 3">
    <name type="scientific">Linnemannia elongata AG-77</name>
    <dbReference type="NCBI Taxonomy" id="1314771"/>
    <lineage>
        <taxon>Eukaryota</taxon>
        <taxon>Fungi</taxon>
        <taxon>Fungi incertae sedis</taxon>
        <taxon>Mucoromycota</taxon>
        <taxon>Mortierellomycotina</taxon>
        <taxon>Mortierellomycetes</taxon>
        <taxon>Mortierellales</taxon>
        <taxon>Mortierellaceae</taxon>
        <taxon>Linnemannia</taxon>
    </lineage>
</organism>
<evidence type="ECO:0008006" key="4">
    <source>
        <dbReference type="Google" id="ProtNLM"/>
    </source>
</evidence>
<name>A0A197K7M6_9FUNG</name>
<evidence type="ECO:0000313" key="2">
    <source>
        <dbReference type="EMBL" id="OAQ32706.1"/>
    </source>
</evidence>
<keyword evidence="3" id="KW-1185">Reference proteome</keyword>